<organism evidence="1 2">
    <name type="scientific">Sphingobacterium multivorum</name>
    <dbReference type="NCBI Taxonomy" id="28454"/>
    <lineage>
        <taxon>Bacteria</taxon>
        <taxon>Pseudomonadati</taxon>
        <taxon>Bacteroidota</taxon>
        <taxon>Sphingobacteriia</taxon>
        <taxon>Sphingobacteriales</taxon>
        <taxon>Sphingobacteriaceae</taxon>
        <taxon>Sphingobacterium</taxon>
    </lineage>
</organism>
<gene>
    <name evidence="1" type="ORF">SPHINGO8BC_10074</name>
</gene>
<reference evidence="1 2" key="1">
    <citation type="submission" date="2019-10" db="EMBL/GenBank/DDBJ databases">
        <authorList>
            <person name="Karimi E."/>
        </authorList>
    </citation>
    <scope>NUCLEOTIDE SEQUENCE [LARGE SCALE GENOMIC DNA]</scope>
    <source>
        <strain evidence="1">Sphingobacterium sp. 8BC</strain>
    </source>
</reference>
<dbReference type="AlphaFoldDB" id="A0A653XMP5"/>
<sequence length="64" mass="7646">MPNITSYTKQAISIFLLRKYFFAKLELWHYITLNPEELSISIHIHLNWELSWDLKGAMKTIISH</sequence>
<evidence type="ECO:0000313" key="2">
    <source>
        <dbReference type="Proteomes" id="UP000432350"/>
    </source>
</evidence>
<name>A0A653XMP5_SPHMU</name>
<proteinExistence type="predicted"/>
<dbReference type="Proteomes" id="UP000432350">
    <property type="component" value="Unassembled WGS sequence"/>
</dbReference>
<dbReference type="EMBL" id="CABWMV010000001">
    <property type="protein sequence ID" value="VXC31374.1"/>
    <property type="molecule type" value="Genomic_DNA"/>
</dbReference>
<protein>
    <submittedName>
        <fullName evidence="1">Uncharacterized protein</fullName>
    </submittedName>
</protein>
<accession>A0A653XMP5</accession>
<evidence type="ECO:0000313" key="1">
    <source>
        <dbReference type="EMBL" id="VXC31374.1"/>
    </source>
</evidence>